<feature type="non-terminal residue" evidence="1">
    <location>
        <position position="1"/>
    </location>
</feature>
<protein>
    <submittedName>
        <fullName evidence="1">Uncharacterized protein</fullName>
    </submittedName>
</protein>
<organism evidence="1 2">
    <name type="scientific">Irpex rosettiformis</name>
    <dbReference type="NCBI Taxonomy" id="378272"/>
    <lineage>
        <taxon>Eukaryota</taxon>
        <taxon>Fungi</taxon>
        <taxon>Dikarya</taxon>
        <taxon>Basidiomycota</taxon>
        <taxon>Agaricomycotina</taxon>
        <taxon>Agaricomycetes</taxon>
        <taxon>Polyporales</taxon>
        <taxon>Irpicaceae</taxon>
        <taxon>Irpex</taxon>
    </lineage>
</organism>
<evidence type="ECO:0000313" key="1">
    <source>
        <dbReference type="EMBL" id="KAI0087495.1"/>
    </source>
</evidence>
<dbReference type="EMBL" id="MU274917">
    <property type="protein sequence ID" value="KAI0087495.1"/>
    <property type="molecule type" value="Genomic_DNA"/>
</dbReference>
<reference evidence="1" key="1">
    <citation type="journal article" date="2021" name="Environ. Microbiol.">
        <title>Gene family expansions and transcriptome signatures uncover fungal adaptations to wood decay.</title>
        <authorList>
            <person name="Hage H."/>
            <person name="Miyauchi S."/>
            <person name="Viragh M."/>
            <person name="Drula E."/>
            <person name="Min B."/>
            <person name="Chaduli D."/>
            <person name="Navarro D."/>
            <person name="Favel A."/>
            <person name="Norest M."/>
            <person name="Lesage-Meessen L."/>
            <person name="Balint B."/>
            <person name="Merenyi Z."/>
            <person name="de Eugenio L."/>
            <person name="Morin E."/>
            <person name="Martinez A.T."/>
            <person name="Baldrian P."/>
            <person name="Stursova M."/>
            <person name="Martinez M.J."/>
            <person name="Novotny C."/>
            <person name="Magnuson J.K."/>
            <person name="Spatafora J.W."/>
            <person name="Maurice S."/>
            <person name="Pangilinan J."/>
            <person name="Andreopoulos W."/>
            <person name="LaButti K."/>
            <person name="Hundley H."/>
            <person name="Na H."/>
            <person name="Kuo A."/>
            <person name="Barry K."/>
            <person name="Lipzen A."/>
            <person name="Henrissat B."/>
            <person name="Riley R."/>
            <person name="Ahrendt S."/>
            <person name="Nagy L.G."/>
            <person name="Grigoriev I.V."/>
            <person name="Martin F."/>
            <person name="Rosso M.N."/>
        </authorList>
    </citation>
    <scope>NUCLEOTIDE SEQUENCE</scope>
    <source>
        <strain evidence="1">CBS 384.51</strain>
    </source>
</reference>
<accession>A0ACB8TZP7</accession>
<proteinExistence type="predicted"/>
<evidence type="ECO:0000313" key="2">
    <source>
        <dbReference type="Proteomes" id="UP001055072"/>
    </source>
</evidence>
<keyword evidence="2" id="KW-1185">Reference proteome</keyword>
<sequence>IKYGDSALEAPPDALRELTGLSNSINHGYGGKFVWLVPEYTTDSSSAANSFSITIQSIADLAFDDLAKGAGGDFRYLQPKLDTKMRVKITEVQLLRSDAHVKTPPVGWHGISNDINFGRQRTHLYVIWKSS</sequence>
<dbReference type="Proteomes" id="UP001055072">
    <property type="component" value="Unassembled WGS sequence"/>
</dbReference>
<gene>
    <name evidence="1" type="ORF">BDY19DRAFT_892966</name>
</gene>
<name>A0ACB8TZP7_9APHY</name>
<comment type="caution">
    <text evidence="1">The sequence shown here is derived from an EMBL/GenBank/DDBJ whole genome shotgun (WGS) entry which is preliminary data.</text>
</comment>